<dbReference type="Proteomes" id="UP001146793">
    <property type="component" value="Unassembled WGS sequence"/>
</dbReference>
<evidence type="ECO:0000259" key="2">
    <source>
        <dbReference type="Pfam" id="PF04015"/>
    </source>
</evidence>
<comment type="caution">
    <text evidence="3">The sequence shown here is derived from an EMBL/GenBank/DDBJ whole genome shotgun (WGS) entry which is preliminary data.</text>
</comment>
<reference evidence="3" key="1">
    <citation type="submission" date="2022-08" db="EMBL/GenBank/DDBJ databases">
        <title>Novel sulphate-reducing endosymbionts in the free-living metamonad Anaeramoeba.</title>
        <authorList>
            <person name="Jerlstrom-Hultqvist J."/>
            <person name="Cepicka I."/>
            <person name="Gallot-Lavallee L."/>
            <person name="Salas-Leiva D."/>
            <person name="Curtis B.A."/>
            <person name="Zahonova K."/>
            <person name="Pipaliya S."/>
            <person name="Dacks J."/>
            <person name="Roger A.J."/>
        </authorList>
    </citation>
    <scope>NUCLEOTIDE SEQUENCE</scope>
    <source>
        <strain evidence="3">Busselton2</strain>
    </source>
</reference>
<dbReference type="InterPro" id="IPR007160">
    <property type="entry name" value="DUF362"/>
</dbReference>
<evidence type="ECO:0000313" key="3">
    <source>
        <dbReference type="EMBL" id="KAJ3449660.1"/>
    </source>
</evidence>
<evidence type="ECO:0000256" key="1">
    <source>
        <dbReference type="SAM" id="SignalP"/>
    </source>
</evidence>
<name>A0AAV8A7P3_9EUKA</name>
<feature type="domain" description="DUF362" evidence="2">
    <location>
        <begin position="119"/>
        <end position="260"/>
    </location>
</feature>
<feature type="signal peptide" evidence="1">
    <location>
        <begin position="1"/>
        <end position="21"/>
    </location>
</feature>
<dbReference type="Pfam" id="PF04015">
    <property type="entry name" value="DUF362"/>
    <property type="match status" value="1"/>
</dbReference>
<evidence type="ECO:0000313" key="4">
    <source>
        <dbReference type="Proteomes" id="UP001146793"/>
    </source>
</evidence>
<feature type="chain" id="PRO_5043462582" description="DUF362 domain-containing protein" evidence="1">
    <location>
        <begin position="22"/>
        <end position="450"/>
    </location>
</feature>
<dbReference type="EMBL" id="JANTQA010000012">
    <property type="protein sequence ID" value="KAJ3449660.1"/>
    <property type="molecule type" value="Genomic_DNA"/>
</dbReference>
<accession>A0AAV8A7P3</accession>
<sequence>MRNLNFFIILLIILFFKNSQSIVCDPPVGTPINSPTGKAIGVHAGRVVWARDPKSATWDGVTGMYYDYADADVIQSMLDKAILELTGNFDLYTAWGSIFRYHNIRMYKENRGYTKGESIAIKLNLNGDFIKYSDNNGNEATPEEINALLEHLTKYGGVPQNKITVYDSSRLMTPHLVSGIHSAFPDVVLIDNLGEIEYVDKVTTDFSSHLQFSSSAIPGWNLTMLPECATKSQYIIPLDNFRGHRAAGFTLTGKNFFGSIYMPLINCSWSTLIQPTHYCPKSLHPFINVSTNNFGAYNPLVDLLGHPNLAYNGLLYMSAGVYGGASNIEEIDGKLAPAPPVKFESEPFNNHWSSSILVSLDPIALDSVGFDILRNEPNVPLAKTGCADNYLHEGSQANDPPSGTIYNPTGKKQLESLGVHEHWNNSKDRQYSRNLDPIKGKGIELVEIHF</sequence>
<gene>
    <name evidence="3" type="ORF">M0812_05817</name>
</gene>
<dbReference type="AlphaFoldDB" id="A0AAV8A7P3"/>
<organism evidence="3 4">
    <name type="scientific">Anaeramoeba flamelloides</name>
    <dbReference type="NCBI Taxonomy" id="1746091"/>
    <lineage>
        <taxon>Eukaryota</taxon>
        <taxon>Metamonada</taxon>
        <taxon>Anaeramoebidae</taxon>
        <taxon>Anaeramoeba</taxon>
    </lineage>
</organism>
<proteinExistence type="predicted"/>
<keyword evidence="1" id="KW-0732">Signal</keyword>
<protein>
    <recommendedName>
        <fullName evidence="2">DUF362 domain-containing protein</fullName>
    </recommendedName>
</protein>